<dbReference type="SUPFAM" id="SSF53633">
    <property type="entry name" value="Carbamate kinase-like"/>
    <property type="match status" value="1"/>
</dbReference>
<comment type="caution">
    <text evidence="13">The sequence shown here is derived from an EMBL/GenBank/DDBJ whole genome shotgun (WGS) entry which is preliminary data.</text>
</comment>
<evidence type="ECO:0000256" key="1">
    <source>
        <dbReference type="ARBA" id="ARBA00004791"/>
    </source>
</evidence>
<evidence type="ECO:0000256" key="9">
    <source>
        <dbReference type="ARBA" id="ARBA00022975"/>
    </source>
</evidence>
<keyword evidence="9" id="KW-0665">Pyrimidine biosynthesis</keyword>
<dbReference type="PANTHER" id="PTHR42833:SF4">
    <property type="entry name" value="URIDYLATE KINASE PUMPKIN, CHLOROPLASTIC"/>
    <property type="match status" value="1"/>
</dbReference>
<dbReference type="EC" id="2.7.4.22" evidence="3"/>
<dbReference type="Pfam" id="PF00696">
    <property type="entry name" value="AA_kinase"/>
    <property type="match status" value="1"/>
</dbReference>
<feature type="compositionally biased region" description="Basic residues" evidence="11">
    <location>
        <begin position="290"/>
        <end position="301"/>
    </location>
</feature>
<comment type="similarity">
    <text evidence="2">Belongs to the UMP kinase family.</text>
</comment>
<dbReference type="PANTHER" id="PTHR42833">
    <property type="entry name" value="URIDYLATE KINASE"/>
    <property type="match status" value="1"/>
</dbReference>
<comment type="pathway">
    <text evidence="1">Pyrimidine metabolism; CTP biosynthesis via de novo pathway; UDP from UMP (UMPK route): step 1/1.</text>
</comment>
<dbReference type="InterPro" id="IPR001048">
    <property type="entry name" value="Asp/Glu/Uridylate_kinase"/>
</dbReference>
<dbReference type="GO" id="GO:0006225">
    <property type="term" value="P:UDP biosynthetic process"/>
    <property type="evidence" value="ECO:0007669"/>
    <property type="project" value="TreeGrafter"/>
</dbReference>
<dbReference type="InterPro" id="IPR036393">
    <property type="entry name" value="AceGlu_kinase-like_sf"/>
</dbReference>
<dbReference type="InterPro" id="IPR011818">
    <property type="entry name" value="Uridylate_kinase_arch/spir"/>
</dbReference>
<accession>A0A7J4IYE8</accession>
<reference evidence="14" key="1">
    <citation type="journal article" date="2020" name="bioRxiv">
        <title>A rank-normalized archaeal taxonomy based on genome phylogeny resolves widespread incomplete and uneven classifications.</title>
        <authorList>
            <person name="Rinke C."/>
            <person name="Chuvochina M."/>
            <person name="Mussig A.J."/>
            <person name="Chaumeil P.-A."/>
            <person name="Waite D.W."/>
            <person name="Whitman W.B."/>
            <person name="Parks D.H."/>
            <person name="Hugenholtz P."/>
        </authorList>
    </citation>
    <scope>NUCLEOTIDE SEQUENCE [LARGE SCALE GENOMIC DNA]</scope>
</reference>
<evidence type="ECO:0000313" key="13">
    <source>
        <dbReference type="EMBL" id="HIH10428.1"/>
    </source>
</evidence>
<gene>
    <name evidence="13" type="primary">pyrH</name>
    <name evidence="13" type="ORF">HA254_07230</name>
</gene>
<dbReference type="GO" id="GO:0033862">
    <property type="term" value="F:UMP kinase activity"/>
    <property type="evidence" value="ECO:0007669"/>
    <property type="project" value="UniProtKB-EC"/>
</dbReference>
<evidence type="ECO:0000313" key="14">
    <source>
        <dbReference type="Proteomes" id="UP000565078"/>
    </source>
</evidence>
<evidence type="ECO:0000256" key="3">
    <source>
        <dbReference type="ARBA" id="ARBA00012899"/>
    </source>
</evidence>
<keyword evidence="6" id="KW-0547">Nucleotide-binding</keyword>
<evidence type="ECO:0000256" key="11">
    <source>
        <dbReference type="SAM" id="MobiDB-lite"/>
    </source>
</evidence>
<protein>
    <recommendedName>
        <fullName evidence="3">UMP kinase</fullName>
        <ecNumber evidence="3">2.7.4.22</ecNumber>
    </recommendedName>
    <alternativeName>
        <fullName evidence="10">Uridine monophosphate kinase</fullName>
    </alternativeName>
</protein>
<evidence type="ECO:0000256" key="6">
    <source>
        <dbReference type="ARBA" id="ARBA00022741"/>
    </source>
</evidence>
<evidence type="ECO:0000256" key="8">
    <source>
        <dbReference type="ARBA" id="ARBA00022840"/>
    </source>
</evidence>
<evidence type="ECO:0000256" key="2">
    <source>
        <dbReference type="ARBA" id="ARBA00007614"/>
    </source>
</evidence>
<organism evidence="13 14">
    <name type="scientific">Candidatus Iainarchaeum sp</name>
    <dbReference type="NCBI Taxonomy" id="3101447"/>
    <lineage>
        <taxon>Archaea</taxon>
        <taxon>Candidatus Iainarchaeota</taxon>
        <taxon>Candidatus Iainarchaeia</taxon>
        <taxon>Candidatus Iainarchaeales</taxon>
        <taxon>Candidatus Iainarchaeaceae</taxon>
        <taxon>Candidatus Iainarchaeum</taxon>
    </lineage>
</organism>
<evidence type="ECO:0000259" key="12">
    <source>
        <dbReference type="Pfam" id="PF00696"/>
    </source>
</evidence>
<dbReference type="Gene3D" id="3.40.1160.10">
    <property type="entry name" value="Acetylglutamate kinase-like"/>
    <property type="match status" value="1"/>
</dbReference>
<name>A0A7J4IYE8_9ARCH</name>
<feature type="region of interest" description="Disordered" evidence="11">
    <location>
        <begin position="271"/>
        <end position="313"/>
    </location>
</feature>
<evidence type="ECO:0000256" key="7">
    <source>
        <dbReference type="ARBA" id="ARBA00022777"/>
    </source>
</evidence>
<dbReference type="EMBL" id="DUGC01000116">
    <property type="protein sequence ID" value="HIH10428.1"/>
    <property type="molecule type" value="Genomic_DNA"/>
</dbReference>
<proteinExistence type="inferred from homology"/>
<keyword evidence="7 13" id="KW-0418">Kinase</keyword>
<evidence type="ECO:0000256" key="5">
    <source>
        <dbReference type="ARBA" id="ARBA00022679"/>
    </source>
</evidence>
<dbReference type="NCBIfam" id="TIGR02076">
    <property type="entry name" value="pyrH_arch"/>
    <property type="match status" value="1"/>
</dbReference>
<keyword evidence="4" id="KW-0963">Cytoplasm</keyword>
<evidence type="ECO:0000256" key="4">
    <source>
        <dbReference type="ARBA" id="ARBA00022490"/>
    </source>
</evidence>
<dbReference type="GO" id="GO:0005524">
    <property type="term" value="F:ATP binding"/>
    <property type="evidence" value="ECO:0007669"/>
    <property type="project" value="UniProtKB-KW"/>
</dbReference>
<keyword evidence="8" id="KW-0067">ATP-binding</keyword>
<keyword evidence="5" id="KW-0808">Transferase</keyword>
<evidence type="ECO:0000256" key="10">
    <source>
        <dbReference type="ARBA" id="ARBA00032092"/>
    </source>
</evidence>
<feature type="domain" description="Aspartate/glutamate/uridylate kinase" evidence="12">
    <location>
        <begin position="36"/>
        <end position="237"/>
    </location>
</feature>
<dbReference type="AlphaFoldDB" id="A0A7J4IYE8"/>
<dbReference type="Proteomes" id="UP000565078">
    <property type="component" value="Unassembled WGS sequence"/>
</dbReference>
<sequence>MFDIFENVLKEQEQTPHESAQPAANANMAYGNSGDVFVVSVGGSLLIDESGPDAGKIRQIAGTISSLHSAGKRLVLVVGGGKTARSYVEAMRSLNANNFTLDMLGIHITRANAMLVAGAIPAAHPQILTEITQARQALDTGKIPVFGGLMPFFTTDSVGALLAEYLGGRFVNLTNVDGVYDSNPNENPGAKMLEEIGYRRLISMVVAAGSKPGQNVVLDLAACLILQRSNIPAVVLNGNDMPNFSNYLNGYSFKGTVIRDIIDAQGDEIVASGPQDLGDAEFSEKDEKPKRSRKKAVKKGGKNSPISPYDIDF</sequence>